<dbReference type="InterPro" id="IPR027573">
    <property type="entry name" value="Methyltran_FxLD"/>
</dbReference>
<name>A0A367EWD0_9ACTN</name>
<gene>
    <name evidence="13" type="primary">fxlM</name>
    <name evidence="13" type="ORF">DQ384_35725</name>
</gene>
<evidence type="ECO:0000256" key="5">
    <source>
        <dbReference type="ARBA" id="ARBA00022490"/>
    </source>
</evidence>
<keyword evidence="7 13" id="KW-0808">Transferase</keyword>
<proteinExistence type="inferred from homology"/>
<evidence type="ECO:0000256" key="11">
    <source>
        <dbReference type="ARBA" id="ARBA00031350"/>
    </source>
</evidence>
<dbReference type="OrthoDB" id="4035289at2"/>
<accession>A0A367EWD0</accession>
<dbReference type="PANTHER" id="PTHR11579:SF0">
    <property type="entry name" value="PROTEIN-L-ISOASPARTATE(D-ASPARTATE) O-METHYLTRANSFERASE"/>
    <property type="match status" value="1"/>
</dbReference>
<organism evidence="13 14">
    <name type="scientific">Sphaerisporangium album</name>
    <dbReference type="NCBI Taxonomy" id="509200"/>
    <lineage>
        <taxon>Bacteria</taxon>
        <taxon>Bacillati</taxon>
        <taxon>Actinomycetota</taxon>
        <taxon>Actinomycetes</taxon>
        <taxon>Streptosporangiales</taxon>
        <taxon>Streptosporangiaceae</taxon>
        <taxon>Sphaerisporangium</taxon>
    </lineage>
</organism>
<dbReference type="CDD" id="cd02440">
    <property type="entry name" value="AdoMet_MTases"/>
    <property type="match status" value="1"/>
</dbReference>
<evidence type="ECO:0000256" key="10">
    <source>
        <dbReference type="ARBA" id="ARBA00031323"/>
    </source>
</evidence>
<evidence type="ECO:0000256" key="2">
    <source>
        <dbReference type="ARBA" id="ARBA00005369"/>
    </source>
</evidence>
<keyword evidence="5" id="KW-0963">Cytoplasm</keyword>
<evidence type="ECO:0000256" key="6">
    <source>
        <dbReference type="ARBA" id="ARBA00022603"/>
    </source>
</evidence>
<evidence type="ECO:0000256" key="9">
    <source>
        <dbReference type="ARBA" id="ARBA00030757"/>
    </source>
</evidence>
<comment type="caution">
    <text evidence="13">The sequence shown here is derived from an EMBL/GenBank/DDBJ whole genome shotgun (WGS) entry which is preliminary data.</text>
</comment>
<dbReference type="NCBIfam" id="TIGR04364">
    <property type="entry name" value="methyltran_FxLD"/>
    <property type="match status" value="1"/>
</dbReference>
<sequence length="703" mass="77179">MEHGDWAQAVIEFTDRETAEQVAVECLHPELAGAQADGAITGWWFVRKTPYWRLRYLPMVNDVPHRLAHVLDVLAADDRIVGWTTGIYEPEVHAFGGSAAMRAAHDLFARDSLNILGYLGRQRAVPPGTPCLGRREVGILLCSVLMRGARQDWYEQGDVWAKVAQHRASAPSLPPSARARLKAALYKLMTVEAIPTGTPAGRDPLTAISDWSGAFQHAGEYLADLARHGELQRGLRAVLAHHVIFHWNRLGLSYAEQSTLAHLAKEIVMIEQESAAVAPETSADPTEVAVETQVVPTAERLRHALADQLRDKGTVRSERVDEAIRSVPRDIFVRRFEPSVSLEEAYADTPIYTKFNDSGVSVSAVSQPTVNGLMLELTDAQEDMRVAEIGAGSGLFAAYLGYLVGEKGQVFTVDVDQDLVDAARANLEAAGARNVTAILGDGALGHPEAAPYDRIVATVGAHGIPVAWLDQLAPDGRLIVPLRLRGTVSRAIAFERDADRPWRSVRSEMCTFMPLRGLADDARHIVALTPDGSVALQTHREQAVDEARLVGVLNKPITEAWTGVKFRGLESPEWMELWLACVMQGGLSRMPVEQSAIDRGLIKRPYPSSCAVVDRGDLAHLVRRPAERAPDGGQLYEFGVVGYGSGGDELAGRVADALRTWDRDYRSRTVRFEIQPLDAEPTESRPGRFAFDTPLNRIVIEWQ</sequence>
<evidence type="ECO:0000256" key="8">
    <source>
        <dbReference type="ARBA" id="ARBA00022691"/>
    </source>
</evidence>
<dbReference type="SUPFAM" id="SSF53335">
    <property type="entry name" value="S-adenosyl-L-methionine-dependent methyltransferases"/>
    <property type="match status" value="1"/>
</dbReference>
<dbReference type="Gene3D" id="3.40.50.150">
    <property type="entry name" value="Vaccinia Virus protein VP39"/>
    <property type="match status" value="1"/>
</dbReference>
<dbReference type="InterPro" id="IPR023809">
    <property type="entry name" value="Thiopep_bacteriocin_synth_dom"/>
</dbReference>
<dbReference type="GO" id="GO:0032259">
    <property type="term" value="P:methylation"/>
    <property type="evidence" value="ECO:0007669"/>
    <property type="project" value="UniProtKB-KW"/>
</dbReference>
<dbReference type="Pfam" id="PF14028">
    <property type="entry name" value="Lant_dehydr_C"/>
    <property type="match status" value="1"/>
</dbReference>
<dbReference type="InterPro" id="IPR000682">
    <property type="entry name" value="PCMT"/>
</dbReference>
<keyword evidence="14" id="KW-1185">Reference proteome</keyword>
<dbReference type="EC" id="2.1.1.77" evidence="3"/>
<evidence type="ECO:0000256" key="3">
    <source>
        <dbReference type="ARBA" id="ARBA00011890"/>
    </source>
</evidence>
<evidence type="ECO:0000259" key="12">
    <source>
        <dbReference type="Pfam" id="PF14028"/>
    </source>
</evidence>
<comment type="subcellular location">
    <subcellularLocation>
        <location evidence="1">Cytoplasm</location>
    </subcellularLocation>
</comment>
<dbReference type="AlphaFoldDB" id="A0A367EWD0"/>
<evidence type="ECO:0000256" key="7">
    <source>
        <dbReference type="ARBA" id="ARBA00022679"/>
    </source>
</evidence>
<dbReference type="GO" id="GO:0004719">
    <property type="term" value="F:protein-L-isoaspartate (D-aspartate) O-methyltransferase activity"/>
    <property type="evidence" value="ECO:0007669"/>
    <property type="project" value="UniProtKB-EC"/>
</dbReference>
<dbReference type="EMBL" id="QOIL01000028">
    <property type="protein sequence ID" value="RCG22456.1"/>
    <property type="molecule type" value="Genomic_DNA"/>
</dbReference>
<dbReference type="GO" id="GO:0005737">
    <property type="term" value="C:cytoplasm"/>
    <property type="evidence" value="ECO:0007669"/>
    <property type="project" value="UniProtKB-SubCell"/>
</dbReference>
<evidence type="ECO:0000313" key="14">
    <source>
        <dbReference type="Proteomes" id="UP000253094"/>
    </source>
</evidence>
<keyword evidence="6 13" id="KW-0489">Methyltransferase</keyword>
<dbReference type="Pfam" id="PF01135">
    <property type="entry name" value="PCMT"/>
    <property type="match status" value="1"/>
</dbReference>
<keyword evidence="8" id="KW-0949">S-adenosyl-L-methionine</keyword>
<feature type="domain" description="Thiopeptide-type bacteriocin biosynthesis" evidence="12">
    <location>
        <begin position="6"/>
        <end position="266"/>
    </location>
</feature>
<dbReference type="PANTHER" id="PTHR11579">
    <property type="entry name" value="PROTEIN-L-ISOASPARTATE O-METHYLTRANSFERASE"/>
    <property type="match status" value="1"/>
</dbReference>
<dbReference type="NCBIfam" id="TIGR03891">
    <property type="entry name" value="thiopep_ocin"/>
    <property type="match status" value="1"/>
</dbReference>
<dbReference type="InterPro" id="IPR029063">
    <property type="entry name" value="SAM-dependent_MTases_sf"/>
</dbReference>
<evidence type="ECO:0000256" key="4">
    <source>
        <dbReference type="ARBA" id="ARBA00013346"/>
    </source>
</evidence>
<protein>
    <recommendedName>
        <fullName evidence="4">Protein-L-isoaspartate O-methyltransferase</fullName>
        <ecNumber evidence="3">2.1.1.77</ecNumber>
    </recommendedName>
    <alternativeName>
        <fullName evidence="11">L-isoaspartyl protein carboxyl methyltransferase</fullName>
    </alternativeName>
    <alternativeName>
        <fullName evidence="9">Protein L-isoaspartyl methyltransferase</fullName>
    </alternativeName>
    <alternativeName>
        <fullName evidence="10">Protein-beta-aspartate methyltransferase</fullName>
    </alternativeName>
</protein>
<dbReference type="Proteomes" id="UP000253094">
    <property type="component" value="Unassembled WGS sequence"/>
</dbReference>
<reference evidence="13 14" key="1">
    <citation type="submission" date="2018-06" db="EMBL/GenBank/DDBJ databases">
        <title>Sphaerisporangium craniellae sp. nov., isolated from a marine sponge in the South China Sea.</title>
        <authorList>
            <person name="Li L."/>
        </authorList>
    </citation>
    <scope>NUCLEOTIDE SEQUENCE [LARGE SCALE GENOMIC DNA]</scope>
    <source>
        <strain evidence="13 14">CCTCC AA 208026</strain>
    </source>
</reference>
<evidence type="ECO:0000256" key="1">
    <source>
        <dbReference type="ARBA" id="ARBA00004496"/>
    </source>
</evidence>
<dbReference type="RefSeq" id="WP_114033296.1">
    <property type="nucleotide sequence ID" value="NZ_QOIL01000028.1"/>
</dbReference>
<evidence type="ECO:0000313" key="13">
    <source>
        <dbReference type="EMBL" id="RCG22456.1"/>
    </source>
</evidence>
<comment type="similarity">
    <text evidence="2">Belongs to the methyltransferase superfamily. L-isoaspartyl/D-aspartyl protein methyltransferase family.</text>
</comment>